<dbReference type="InterPro" id="IPR032816">
    <property type="entry name" value="VTT_dom"/>
</dbReference>
<evidence type="ECO:0000256" key="1">
    <source>
        <dbReference type="SAM" id="Phobius"/>
    </source>
</evidence>
<dbReference type="RefSeq" id="WP_407327774.1">
    <property type="nucleotide sequence ID" value="NZ_CP136865.1"/>
</dbReference>
<gene>
    <name evidence="3" type="ORF">R0137_00590</name>
</gene>
<dbReference type="PANTHER" id="PTHR42709:SF4">
    <property type="entry name" value="INNER MEMBRANE PROTEIN YQAA"/>
    <property type="match status" value="1"/>
</dbReference>
<protein>
    <submittedName>
        <fullName evidence="3">YqaA family protein</fullName>
    </submittedName>
</protein>
<name>A0ABZ0IDG9_9GAMM</name>
<dbReference type="InterPro" id="IPR051311">
    <property type="entry name" value="DedA_domain"/>
</dbReference>
<accession>A0ABZ0IDG9</accession>
<feature type="transmembrane region" description="Helical" evidence="1">
    <location>
        <begin position="38"/>
        <end position="58"/>
    </location>
</feature>
<sequence length="141" mass="15791">MEDYLLLFGSAFLAATILPFYSEIILVLGLQEGADPALLLITATLGNTLGAVVNWAIGRQLLRFQDKRWFYFTPAQITRAQRWFQRRGVWSLLFAWLPIGGDALTLIAGVMKVRLPTFLVLVGIGKALRYGFVLLIALYTL</sequence>
<feature type="transmembrane region" description="Helical" evidence="1">
    <location>
        <begin position="117"/>
        <end position="139"/>
    </location>
</feature>
<reference evidence="3 4" key="1">
    <citation type="submission" date="2023-10" db="EMBL/GenBank/DDBJ databases">
        <title>Two novel species belonging to the OM43/NOR5 clade.</title>
        <authorList>
            <person name="Park M."/>
        </authorList>
    </citation>
    <scope>NUCLEOTIDE SEQUENCE [LARGE SCALE GENOMIC DNA]</scope>
    <source>
        <strain evidence="3 4">IMCC45268</strain>
    </source>
</reference>
<dbReference type="PANTHER" id="PTHR42709">
    <property type="entry name" value="ALKALINE PHOSPHATASE LIKE PROTEIN"/>
    <property type="match status" value="1"/>
</dbReference>
<evidence type="ECO:0000313" key="4">
    <source>
        <dbReference type="Proteomes" id="UP001626549"/>
    </source>
</evidence>
<keyword evidence="1" id="KW-1133">Transmembrane helix</keyword>
<dbReference type="Pfam" id="PF09335">
    <property type="entry name" value="VTT_dom"/>
    <property type="match status" value="1"/>
</dbReference>
<feature type="domain" description="VTT" evidence="2">
    <location>
        <begin position="35"/>
        <end position="135"/>
    </location>
</feature>
<evidence type="ECO:0000313" key="3">
    <source>
        <dbReference type="EMBL" id="WOJ97086.1"/>
    </source>
</evidence>
<feature type="transmembrane region" description="Helical" evidence="1">
    <location>
        <begin position="89"/>
        <end position="111"/>
    </location>
</feature>
<organism evidence="3 4">
    <name type="scientific">Congregibacter brevis</name>
    <dbReference type="NCBI Taxonomy" id="3081201"/>
    <lineage>
        <taxon>Bacteria</taxon>
        <taxon>Pseudomonadati</taxon>
        <taxon>Pseudomonadota</taxon>
        <taxon>Gammaproteobacteria</taxon>
        <taxon>Cellvibrionales</taxon>
        <taxon>Halieaceae</taxon>
        <taxon>Congregibacter</taxon>
    </lineage>
</organism>
<keyword evidence="1" id="KW-0472">Membrane</keyword>
<proteinExistence type="predicted"/>
<keyword evidence="1" id="KW-0812">Transmembrane</keyword>
<evidence type="ECO:0000259" key="2">
    <source>
        <dbReference type="Pfam" id="PF09335"/>
    </source>
</evidence>
<dbReference type="EMBL" id="CP136865">
    <property type="protein sequence ID" value="WOJ97086.1"/>
    <property type="molecule type" value="Genomic_DNA"/>
</dbReference>
<dbReference type="Proteomes" id="UP001626549">
    <property type="component" value="Chromosome"/>
</dbReference>
<keyword evidence="4" id="KW-1185">Reference proteome</keyword>